<accession>A0AAD5K333</accession>
<sequence length="216" mass="23864">MSRQNDSDFPQSELDMIEQAMSSMMQGTVSMLFHSLFGPEQNSGFNSGIFENTSDMQQHQQHSAMLGGDGSDFKRLANKSRKNRGIPTTIEEQDTVQEHPASPPAAQPPPLPEPRRSAGMIIRDEPDLMNRRTDNDMARIATPPPTMMNLLQFMFGSHTGQMATPGGNNETGTLLDLMLPSDDQLFNSMEPEITGHPRQDMEGNPSQQEGMGVSKK</sequence>
<name>A0AAD5K333_9FUNG</name>
<evidence type="ECO:0000256" key="1">
    <source>
        <dbReference type="SAM" id="MobiDB-lite"/>
    </source>
</evidence>
<keyword evidence="3" id="KW-1185">Reference proteome</keyword>
<protein>
    <submittedName>
        <fullName evidence="2">Uncharacterized protein</fullName>
    </submittedName>
</protein>
<gene>
    <name evidence="2" type="ORF">BDA99DRAFT_506419</name>
</gene>
<dbReference type="EMBL" id="JAIXMP010000010">
    <property type="protein sequence ID" value="KAI9266684.1"/>
    <property type="molecule type" value="Genomic_DNA"/>
</dbReference>
<evidence type="ECO:0000313" key="2">
    <source>
        <dbReference type="EMBL" id="KAI9266684.1"/>
    </source>
</evidence>
<comment type="caution">
    <text evidence="2">The sequence shown here is derived from an EMBL/GenBank/DDBJ whole genome shotgun (WGS) entry which is preliminary data.</text>
</comment>
<dbReference type="Proteomes" id="UP001209540">
    <property type="component" value="Unassembled WGS sequence"/>
</dbReference>
<reference evidence="2" key="2">
    <citation type="submission" date="2023-02" db="EMBL/GenBank/DDBJ databases">
        <authorList>
            <consortium name="DOE Joint Genome Institute"/>
            <person name="Mondo S.J."/>
            <person name="Chang Y."/>
            <person name="Wang Y."/>
            <person name="Ahrendt S."/>
            <person name="Andreopoulos W."/>
            <person name="Barry K."/>
            <person name="Beard J."/>
            <person name="Benny G.L."/>
            <person name="Blankenship S."/>
            <person name="Bonito G."/>
            <person name="Cuomo C."/>
            <person name="Desiro A."/>
            <person name="Gervers K.A."/>
            <person name="Hundley H."/>
            <person name="Kuo A."/>
            <person name="LaButti K."/>
            <person name="Lang B.F."/>
            <person name="Lipzen A."/>
            <person name="O'Donnell K."/>
            <person name="Pangilinan J."/>
            <person name="Reynolds N."/>
            <person name="Sandor L."/>
            <person name="Smith M.W."/>
            <person name="Tsang A."/>
            <person name="Grigoriev I.V."/>
            <person name="Stajich J.E."/>
            <person name="Spatafora J.W."/>
        </authorList>
    </citation>
    <scope>NUCLEOTIDE SEQUENCE</scope>
    <source>
        <strain evidence="2">RSA 2281</strain>
    </source>
</reference>
<organism evidence="2 3">
    <name type="scientific">Phascolomyces articulosus</name>
    <dbReference type="NCBI Taxonomy" id="60185"/>
    <lineage>
        <taxon>Eukaryota</taxon>
        <taxon>Fungi</taxon>
        <taxon>Fungi incertae sedis</taxon>
        <taxon>Mucoromycota</taxon>
        <taxon>Mucoromycotina</taxon>
        <taxon>Mucoromycetes</taxon>
        <taxon>Mucorales</taxon>
        <taxon>Lichtheimiaceae</taxon>
        <taxon>Phascolomyces</taxon>
    </lineage>
</organism>
<feature type="region of interest" description="Disordered" evidence="1">
    <location>
        <begin position="80"/>
        <end position="117"/>
    </location>
</feature>
<evidence type="ECO:0000313" key="3">
    <source>
        <dbReference type="Proteomes" id="UP001209540"/>
    </source>
</evidence>
<proteinExistence type="predicted"/>
<dbReference type="AlphaFoldDB" id="A0AAD5K333"/>
<feature type="region of interest" description="Disordered" evidence="1">
    <location>
        <begin position="187"/>
        <end position="216"/>
    </location>
</feature>
<feature type="compositionally biased region" description="Pro residues" evidence="1">
    <location>
        <begin position="101"/>
        <end position="112"/>
    </location>
</feature>
<reference evidence="2" key="1">
    <citation type="journal article" date="2022" name="IScience">
        <title>Evolution of zygomycete secretomes and the origins of terrestrial fungal ecologies.</title>
        <authorList>
            <person name="Chang Y."/>
            <person name="Wang Y."/>
            <person name="Mondo S."/>
            <person name="Ahrendt S."/>
            <person name="Andreopoulos W."/>
            <person name="Barry K."/>
            <person name="Beard J."/>
            <person name="Benny G.L."/>
            <person name="Blankenship S."/>
            <person name="Bonito G."/>
            <person name="Cuomo C."/>
            <person name="Desiro A."/>
            <person name="Gervers K.A."/>
            <person name="Hundley H."/>
            <person name="Kuo A."/>
            <person name="LaButti K."/>
            <person name="Lang B.F."/>
            <person name="Lipzen A."/>
            <person name="O'Donnell K."/>
            <person name="Pangilinan J."/>
            <person name="Reynolds N."/>
            <person name="Sandor L."/>
            <person name="Smith M.E."/>
            <person name="Tsang A."/>
            <person name="Grigoriev I.V."/>
            <person name="Stajich J.E."/>
            <person name="Spatafora J.W."/>
        </authorList>
    </citation>
    <scope>NUCLEOTIDE SEQUENCE</scope>
    <source>
        <strain evidence="2">RSA 2281</strain>
    </source>
</reference>